<accession>A0ABW4J3S4</accession>
<gene>
    <name evidence="1" type="ORF">ACFQ5M_02820</name>
</gene>
<comment type="caution">
    <text evidence="1">The sequence shown here is derived from an EMBL/GenBank/DDBJ whole genome shotgun (WGS) entry which is preliminary data.</text>
</comment>
<protein>
    <submittedName>
        <fullName evidence="1">Sigma-70 family RNA polymerase sigma factor</fullName>
    </submittedName>
</protein>
<reference evidence="2" key="1">
    <citation type="journal article" date="2019" name="Int. J. Syst. Evol. Microbiol.">
        <title>The Global Catalogue of Microorganisms (GCM) 10K type strain sequencing project: providing services to taxonomists for standard genome sequencing and annotation.</title>
        <authorList>
            <consortium name="The Broad Institute Genomics Platform"/>
            <consortium name="The Broad Institute Genome Sequencing Center for Infectious Disease"/>
            <person name="Wu L."/>
            <person name="Ma J."/>
        </authorList>
    </citation>
    <scope>NUCLEOTIDE SEQUENCE [LARGE SCALE GENOMIC DNA]</scope>
    <source>
        <strain evidence="2">CCM 8896</strain>
    </source>
</reference>
<proteinExistence type="predicted"/>
<keyword evidence="2" id="KW-1185">Reference proteome</keyword>
<dbReference type="Proteomes" id="UP001597267">
    <property type="component" value="Unassembled WGS sequence"/>
</dbReference>
<dbReference type="EMBL" id="JBHTOP010000004">
    <property type="protein sequence ID" value="MFD1671026.1"/>
    <property type="molecule type" value="Genomic_DNA"/>
</dbReference>
<sequence>MVVENEQHLLEGWRFAVSQQKVIYGALKKERIWRKNTYWADFVQEGFLVYAQRYVTYRQAHEDFELAAFNLYAFQAIRWHIRNLLRRDQWLQSHSQICLDDDETQTPAMLISAFPADQVLLMDAIRQGQVVLTKRQRLLLQRHFLAGEKLSQLATEFQVTPRTLRNDRRVVLTVLRSLLH</sequence>
<evidence type="ECO:0000313" key="2">
    <source>
        <dbReference type="Proteomes" id="UP001597267"/>
    </source>
</evidence>
<dbReference type="InterPro" id="IPR013324">
    <property type="entry name" value="RNA_pol_sigma_r3/r4-like"/>
</dbReference>
<dbReference type="SUPFAM" id="SSF88659">
    <property type="entry name" value="Sigma3 and sigma4 domains of RNA polymerase sigma factors"/>
    <property type="match status" value="1"/>
</dbReference>
<evidence type="ECO:0000313" key="1">
    <source>
        <dbReference type="EMBL" id="MFD1671026.1"/>
    </source>
</evidence>
<dbReference type="RefSeq" id="WP_125715056.1">
    <property type="nucleotide sequence ID" value="NZ_JBHTOP010000004.1"/>
</dbReference>
<name>A0ABW4J3S4_9LACO</name>
<organism evidence="1 2">
    <name type="scientific">Agrilactobacillus yilanensis</name>
    <dbReference type="NCBI Taxonomy" id="2485997"/>
    <lineage>
        <taxon>Bacteria</taxon>
        <taxon>Bacillati</taxon>
        <taxon>Bacillota</taxon>
        <taxon>Bacilli</taxon>
        <taxon>Lactobacillales</taxon>
        <taxon>Lactobacillaceae</taxon>
        <taxon>Agrilactobacillus</taxon>
    </lineage>
</organism>